<gene>
    <name evidence="9" type="ORF">HAND00432_LOCUS25225</name>
</gene>
<evidence type="ECO:0000256" key="7">
    <source>
        <dbReference type="SAM" id="MobiDB-lite"/>
    </source>
</evidence>
<evidence type="ECO:0000256" key="5">
    <source>
        <dbReference type="PIRSR" id="PIRSR623088-3"/>
    </source>
</evidence>
<dbReference type="Pfam" id="PF00233">
    <property type="entry name" value="PDEase_I"/>
    <property type="match status" value="1"/>
</dbReference>
<dbReference type="GO" id="GO:0007165">
    <property type="term" value="P:signal transduction"/>
    <property type="evidence" value="ECO:0007669"/>
    <property type="project" value="InterPro"/>
</dbReference>
<protein>
    <recommendedName>
        <fullName evidence="6">Phosphodiesterase</fullName>
        <ecNumber evidence="6">3.1.4.-</ecNumber>
    </recommendedName>
</protein>
<dbReference type="PRINTS" id="PR00387">
    <property type="entry name" value="PDIESTERASE1"/>
</dbReference>
<evidence type="ECO:0000313" key="9">
    <source>
        <dbReference type="EMBL" id="CAD8974223.1"/>
    </source>
</evidence>
<evidence type="ECO:0000256" key="1">
    <source>
        <dbReference type="ARBA" id="ARBA00022723"/>
    </source>
</evidence>
<dbReference type="PROSITE" id="PS51845">
    <property type="entry name" value="PDEASE_I_2"/>
    <property type="match status" value="1"/>
</dbReference>
<accession>A0A6U2FCU0</accession>
<dbReference type="SUPFAM" id="SSF109604">
    <property type="entry name" value="HD-domain/PDEase-like"/>
    <property type="match status" value="1"/>
</dbReference>
<feature type="binding site" evidence="5">
    <location>
        <position position="257"/>
    </location>
    <ligand>
        <name>Zn(2+)</name>
        <dbReference type="ChEBI" id="CHEBI:29105"/>
        <label>1</label>
    </ligand>
</feature>
<reference evidence="9" key="1">
    <citation type="submission" date="2021-01" db="EMBL/GenBank/DDBJ databases">
        <authorList>
            <person name="Corre E."/>
            <person name="Pelletier E."/>
            <person name="Niang G."/>
            <person name="Scheremetjew M."/>
            <person name="Finn R."/>
            <person name="Kale V."/>
            <person name="Holt S."/>
            <person name="Cochrane G."/>
            <person name="Meng A."/>
            <person name="Brown T."/>
            <person name="Cohen L."/>
        </authorList>
    </citation>
    <scope>NUCLEOTIDE SEQUENCE</scope>
    <source>
        <strain evidence="9">CCMP644</strain>
    </source>
</reference>
<evidence type="ECO:0000256" key="4">
    <source>
        <dbReference type="PIRSR" id="PIRSR623088-2"/>
    </source>
</evidence>
<feature type="binding site" evidence="5">
    <location>
        <position position="407"/>
    </location>
    <ligand>
        <name>Zn(2+)</name>
        <dbReference type="ChEBI" id="CHEBI:29105"/>
        <label>1</label>
    </ligand>
</feature>
<dbReference type="EC" id="3.1.4.-" evidence="6"/>
<dbReference type="AlphaFoldDB" id="A0A6U2FCU0"/>
<evidence type="ECO:0000256" key="3">
    <source>
        <dbReference type="PIRSR" id="PIRSR623088-1"/>
    </source>
</evidence>
<feature type="binding site" evidence="4">
    <location>
        <position position="294"/>
    </location>
    <ligand>
        <name>AMP</name>
        <dbReference type="ChEBI" id="CHEBI:456215"/>
    </ligand>
</feature>
<dbReference type="CDD" id="cd00077">
    <property type="entry name" value="HDc"/>
    <property type="match status" value="1"/>
</dbReference>
<feature type="active site" description="Proton donor" evidence="3">
    <location>
        <position position="253"/>
    </location>
</feature>
<evidence type="ECO:0000256" key="6">
    <source>
        <dbReference type="RuleBase" id="RU363067"/>
    </source>
</evidence>
<dbReference type="GO" id="GO:0046872">
    <property type="term" value="F:metal ion binding"/>
    <property type="evidence" value="ECO:0007669"/>
    <property type="project" value="UniProtKB-KW"/>
</dbReference>
<dbReference type="InterPro" id="IPR036971">
    <property type="entry name" value="PDEase_catalytic_dom_sf"/>
</dbReference>
<feature type="binding site" evidence="5">
    <location>
        <position position="293"/>
    </location>
    <ligand>
        <name>Zn(2+)</name>
        <dbReference type="ChEBI" id="CHEBI:29105"/>
        <label>1</label>
    </ligand>
</feature>
<dbReference type="EMBL" id="HBFX01041937">
    <property type="protein sequence ID" value="CAD8974223.1"/>
    <property type="molecule type" value="Transcribed_RNA"/>
</dbReference>
<feature type="region of interest" description="Disordered" evidence="7">
    <location>
        <begin position="499"/>
        <end position="556"/>
    </location>
</feature>
<comment type="similarity">
    <text evidence="6">Belongs to the cyclic nucleotide phosphodiesterase family.</text>
</comment>
<keyword evidence="2 6" id="KW-0378">Hydrolase</keyword>
<feature type="binding site" evidence="4">
    <location>
        <position position="458"/>
    </location>
    <ligand>
        <name>AMP</name>
        <dbReference type="ChEBI" id="CHEBI:456215"/>
    </ligand>
</feature>
<dbReference type="InterPro" id="IPR023174">
    <property type="entry name" value="PDEase_CS"/>
</dbReference>
<organism evidence="9">
    <name type="scientific">Hemiselmis andersenii</name>
    <name type="common">Cryptophyte alga</name>
    <dbReference type="NCBI Taxonomy" id="464988"/>
    <lineage>
        <taxon>Eukaryota</taxon>
        <taxon>Cryptophyceae</taxon>
        <taxon>Cryptomonadales</taxon>
        <taxon>Hemiselmidaceae</taxon>
        <taxon>Hemiselmis</taxon>
    </lineage>
</organism>
<feature type="compositionally biased region" description="Basic and acidic residues" evidence="7">
    <location>
        <begin position="532"/>
        <end position="542"/>
    </location>
</feature>
<dbReference type="Gene3D" id="1.10.1300.10">
    <property type="entry name" value="3'5'-cyclic nucleotide phosphodiesterase, catalytic domain"/>
    <property type="match status" value="1"/>
</dbReference>
<sequence>MDFSRENSSSFGAASHRKVARFASSSRNVHNWQQAEGDLDCLEDELDATLSAAENAVKLLKGMVESGRLCAHDAASCRYAINSFKLGEGVQHIPHGLLMPKTQEDADASELIRQEYTPLSRTGAGRREHLSLKGTVNGIIFAMRLTSSSVVSPHSRRRSSADSTSSMEEQSLPFVTTNARSKEISKVLRFVDEWTGFDIFKLQEVSDDRCLQVLVWHILHRWDLVHIFAIDEEKLKRFVEFVAEGYKRTNPYHNRTHAADVLQSSHFMLVKGGLGEYLSDLDKLSFLVAAMVHDFGHDGLSNNFHKNCMTERSIRFNDQSIQENYHLCEFFSNLLADDTINIFSGLSTKQFATLRSNVIYLLLQTDMSKHFTLQDSFKNLLEKNGKDPGNWGEDTQALMGMVLHAVDIGAQAKPTDIALKWCKWAHEEFFAQGDLERSKSMAISQCCDRHTTAINSSQVGFISFIVKPTFVNIGKLFPVVEQTCVPLCDVNKHHYQSQITPAKTSPAGSPMGGPRSPTLVPRSPTAAGKTADASERSDADRRQKQKLQSDVGEGDK</sequence>
<dbReference type="PANTHER" id="PTHR11347">
    <property type="entry name" value="CYCLIC NUCLEOTIDE PHOSPHODIESTERASE"/>
    <property type="match status" value="1"/>
</dbReference>
<evidence type="ECO:0000256" key="2">
    <source>
        <dbReference type="ARBA" id="ARBA00022801"/>
    </source>
</evidence>
<comment type="cofactor">
    <cofactor evidence="6">
        <name>a divalent metal cation</name>
        <dbReference type="ChEBI" id="CHEBI:60240"/>
    </cofactor>
    <text evidence="6">Binds 2 divalent metal cations per subunit. Site 1 may preferentially bind zinc ions, while site 2 has a preference for magnesium and/or manganese ions.</text>
</comment>
<feature type="binding site" evidence="5">
    <location>
        <position position="294"/>
    </location>
    <ligand>
        <name>Zn(2+)</name>
        <dbReference type="ChEBI" id="CHEBI:29105"/>
        <label>2</label>
    </ligand>
</feature>
<feature type="binding site" evidence="4">
    <location>
        <begin position="253"/>
        <end position="257"/>
    </location>
    <ligand>
        <name>AMP</name>
        <dbReference type="ChEBI" id="CHEBI:456215"/>
    </ligand>
</feature>
<dbReference type="GO" id="GO:0004114">
    <property type="term" value="F:3',5'-cyclic-nucleotide phosphodiesterase activity"/>
    <property type="evidence" value="ECO:0007669"/>
    <property type="project" value="InterPro"/>
</dbReference>
<feature type="binding site" evidence="4">
    <location>
        <position position="407"/>
    </location>
    <ligand>
        <name>AMP</name>
        <dbReference type="ChEBI" id="CHEBI:456215"/>
    </ligand>
</feature>
<dbReference type="PROSITE" id="PS00126">
    <property type="entry name" value="PDEASE_I_1"/>
    <property type="match status" value="1"/>
</dbReference>
<feature type="region of interest" description="Disordered" evidence="7">
    <location>
        <begin position="152"/>
        <end position="172"/>
    </location>
</feature>
<feature type="domain" description="PDEase" evidence="8">
    <location>
        <begin position="176"/>
        <end position="502"/>
    </location>
</feature>
<dbReference type="InterPro" id="IPR002073">
    <property type="entry name" value="PDEase_catalytic_dom"/>
</dbReference>
<feature type="binding site" evidence="5">
    <location>
        <position position="294"/>
    </location>
    <ligand>
        <name>Zn(2+)</name>
        <dbReference type="ChEBI" id="CHEBI:29105"/>
        <label>1</label>
    </ligand>
</feature>
<keyword evidence="1 5" id="KW-0479">Metal-binding</keyword>
<evidence type="ECO:0000259" key="8">
    <source>
        <dbReference type="PROSITE" id="PS51845"/>
    </source>
</evidence>
<dbReference type="InterPro" id="IPR023088">
    <property type="entry name" value="PDEase"/>
</dbReference>
<proteinExistence type="inferred from homology"/>
<dbReference type="InterPro" id="IPR003607">
    <property type="entry name" value="HD/PDEase_dom"/>
</dbReference>
<name>A0A6U2FCU0_HEMAN</name>